<sequence>MRTIDFIQLLELTPKMPILVEHLPGLFIPKGFSITQITQEDSNAGHTKIQIHLSDEKLGMNSISTDEFHTYLMDFLTEIPDFRSSQITVVYGNQEFRETELDVTEIEVYQRTFTIKLFSTNNLKKAKERRENASHKDFEPKRKKNFTAIFNGFTFPVTLGLNWNISWLQISK</sequence>
<organism evidence="1 2">
    <name type="scientific">Echinicola arenosa</name>
    <dbReference type="NCBI Taxonomy" id="2774144"/>
    <lineage>
        <taxon>Bacteria</taxon>
        <taxon>Pseudomonadati</taxon>
        <taxon>Bacteroidota</taxon>
        <taxon>Cytophagia</taxon>
        <taxon>Cytophagales</taxon>
        <taxon>Cyclobacteriaceae</taxon>
        <taxon>Echinicola</taxon>
    </lineage>
</organism>
<dbReference type="RefSeq" id="WP_192011523.1">
    <property type="nucleotide sequence ID" value="NZ_JACYTQ010000007.1"/>
</dbReference>
<gene>
    <name evidence="1" type="ORF">IFO69_18010</name>
</gene>
<keyword evidence="2" id="KW-1185">Reference proteome</keyword>
<dbReference type="Proteomes" id="UP000647133">
    <property type="component" value="Unassembled WGS sequence"/>
</dbReference>
<dbReference type="EMBL" id="JACYTQ010000007">
    <property type="protein sequence ID" value="MBD8490654.1"/>
    <property type="molecule type" value="Genomic_DNA"/>
</dbReference>
<evidence type="ECO:0000313" key="1">
    <source>
        <dbReference type="EMBL" id="MBD8490654.1"/>
    </source>
</evidence>
<proteinExistence type="predicted"/>
<protein>
    <submittedName>
        <fullName evidence="1">Uncharacterized protein</fullName>
    </submittedName>
</protein>
<accession>A0ABR9ASR4</accession>
<reference evidence="1 2" key="1">
    <citation type="submission" date="2020-09" db="EMBL/GenBank/DDBJ databases">
        <title>Echinicola sp. CAU 1574 isolated from sand of Sido Beach.</title>
        <authorList>
            <person name="Kim W."/>
        </authorList>
    </citation>
    <scope>NUCLEOTIDE SEQUENCE [LARGE SCALE GENOMIC DNA]</scope>
    <source>
        <strain evidence="1 2">CAU 1574</strain>
    </source>
</reference>
<comment type="caution">
    <text evidence="1">The sequence shown here is derived from an EMBL/GenBank/DDBJ whole genome shotgun (WGS) entry which is preliminary data.</text>
</comment>
<evidence type="ECO:0000313" key="2">
    <source>
        <dbReference type="Proteomes" id="UP000647133"/>
    </source>
</evidence>
<name>A0ABR9ASR4_9BACT</name>